<evidence type="ECO:0000313" key="3">
    <source>
        <dbReference type="Proteomes" id="UP000627838"/>
    </source>
</evidence>
<gene>
    <name evidence="2" type="ORF">H4W34_006884</name>
</gene>
<protein>
    <recommendedName>
        <fullName evidence="4">DUF222 domain-containing protein</fullName>
    </recommendedName>
</protein>
<dbReference type="RefSeq" id="WP_192762989.1">
    <property type="nucleotide sequence ID" value="NZ_JADBDZ010000001.1"/>
</dbReference>
<feature type="compositionally biased region" description="Low complexity" evidence="1">
    <location>
        <begin position="110"/>
        <end position="129"/>
    </location>
</feature>
<feature type="region of interest" description="Disordered" evidence="1">
    <location>
        <begin position="45"/>
        <end position="65"/>
    </location>
</feature>
<feature type="region of interest" description="Disordered" evidence="1">
    <location>
        <begin position="1"/>
        <end position="25"/>
    </location>
</feature>
<dbReference type="EMBL" id="JADBDZ010000001">
    <property type="protein sequence ID" value="MBE1537051.1"/>
    <property type="molecule type" value="Genomic_DNA"/>
</dbReference>
<organism evidence="2 3">
    <name type="scientific">Actinomadura algeriensis</name>
    <dbReference type="NCBI Taxonomy" id="1679523"/>
    <lineage>
        <taxon>Bacteria</taxon>
        <taxon>Bacillati</taxon>
        <taxon>Actinomycetota</taxon>
        <taxon>Actinomycetes</taxon>
        <taxon>Streptosporangiales</taxon>
        <taxon>Thermomonosporaceae</taxon>
        <taxon>Actinomadura</taxon>
    </lineage>
</organism>
<evidence type="ECO:0000313" key="2">
    <source>
        <dbReference type="EMBL" id="MBE1537051.1"/>
    </source>
</evidence>
<feature type="compositionally biased region" description="Basic and acidic residues" evidence="1">
    <location>
        <begin position="414"/>
        <end position="428"/>
    </location>
</feature>
<evidence type="ECO:0008006" key="4">
    <source>
        <dbReference type="Google" id="ProtNLM"/>
    </source>
</evidence>
<feature type="region of interest" description="Disordered" evidence="1">
    <location>
        <begin position="384"/>
        <end position="428"/>
    </location>
</feature>
<sequence>MSGSGGYDYEYADRERSRRQARRGELAELDARCMAVRRVLRRLGAAAEVPDELETPGADADSDRLQAAVDRARVIVERAERRAAERQTDRLLSRIAERGDDHRTRRPSGRRTASGAAGRAPGGAAERTGVVFTGADPDRARRSALDRAAQVLAREGGRCDPEHADRIDASLAEIGAARTAEAARLGLARLEAEVTSSVRARAEREEAAVVHARLAALTDELPAEQGRVLRAELDAAHRSADRAALDAVGGRVEEATAAYEAERIPERVAAATAAALDAIGCDVGAEFTAVLARDGEAVAALGADWPGADRPGAQGADRYWLLVRHDRAARRISTAVVRNPDAPADAAADAAAQRSFCARRDDVRAHLDSADVTVVGEAWIEPGARPVPAAPAVPAGRSERTVAGKRTGRTSRARTTEELRARERELPS</sequence>
<dbReference type="Proteomes" id="UP000627838">
    <property type="component" value="Unassembled WGS sequence"/>
</dbReference>
<proteinExistence type="predicted"/>
<comment type="caution">
    <text evidence="2">The sequence shown here is derived from an EMBL/GenBank/DDBJ whole genome shotgun (WGS) entry which is preliminary data.</text>
</comment>
<evidence type="ECO:0000256" key="1">
    <source>
        <dbReference type="SAM" id="MobiDB-lite"/>
    </source>
</evidence>
<reference evidence="2 3" key="1">
    <citation type="submission" date="2020-10" db="EMBL/GenBank/DDBJ databases">
        <title>Sequencing the genomes of 1000 actinobacteria strains.</title>
        <authorList>
            <person name="Klenk H.-P."/>
        </authorList>
    </citation>
    <scope>NUCLEOTIDE SEQUENCE [LARGE SCALE GENOMIC DNA]</scope>
    <source>
        <strain evidence="2 3">DSM 46744</strain>
    </source>
</reference>
<keyword evidence="3" id="KW-1185">Reference proteome</keyword>
<feature type="region of interest" description="Disordered" evidence="1">
    <location>
        <begin position="86"/>
        <end position="138"/>
    </location>
</feature>
<feature type="compositionally biased region" description="Low complexity" evidence="1">
    <location>
        <begin position="384"/>
        <end position="396"/>
    </location>
</feature>
<feature type="compositionally biased region" description="Basic and acidic residues" evidence="1">
    <location>
        <begin position="86"/>
        <end position="103"/>
    </location>
</feature>
<name>A0ABR9K2G9_9ACTN</name>
<feature type="compositionally biased region" description="Basic and acidic residues" evidence="1">
    <location>
        <begin position="11"/>
        <end position="25"/>
    </location>
</feature>
<accession>A0ABR9K2G9</accession>